<gene>
    <name evidence="1" type="ORF">C1H46_028459</name>
</gene>
<accession>A0A540LHR2</accession>
<organism evidence="1 2">
    <name type="scientific">Malus baccata</name>
    <name type="common">Siberian crab apple</name>
    <name type="synonym">Pyrus baccata</name>
    <dbReference type="NCBI Taxonomy" id="106549"/>
    <lineage>
        <taxon>Eukaryota</taxon>
        <taxon>Viridiplantae</taxon>
        <taxon>Streptophyta</taxon>
        <taxon>Embryophyta</taxon>
        <taxon>Tracheophyta</taxon>
        <taxon>Spermatophyta</taxon>
        <taxon>Magnoliopsida</taxon>
        <taxon>eudicotyledons</taxon>
        <taxon>Gunneridae</taxon>
        <taxon>Pentapetalae</taxon>
        <taxon>rosids</taxon>
        <taxon>fabids</taxon>
        <taxon>Rosales</taxon>
        <taxon>Rosaceae</taxon>
        <taxon>Amygdaloideae</taxon>
        <taxon>Maleae</taxon>
        <taxon>Malus</taxon>
    </lineage>
</organism>
<name>A0A540LHR2_MALBA</name>
<sequence length="148" mass="16994">MDTKGKECLHVGFCDLGLNKSASVLPGSSTPKLRMKGSIAVYHVHMIREGAIPSEELHLQKSSWVVNCDWKCLIHVVAFEFRSNARAFLLVTSICIIPANKNIFYLINCKKNMLIFKYRNYFWNMLGLMNASVRSRRRNPAKFALWKV</sequence>
<reference evidence="1 2" key="1">
    <citation type="journal article" date="2019" name="G3 (Bethesda)">
        <title>Sequencing of a Wild Apple (Malus baccata) Genome Unravels the Differences Between Cultivated and Wild Apple Species Regarding Disease Resistance and Cold Tolerance.</title>
        <authorList>
            <person name="Chen X."/>
        </authorList>
    </citation>
    <scope>NUCLEOTIDE SEQUENCE [LARGE SCALE GENOMIC DNA]</scope>
    <source>
        <strain evidence="2">cv. Shandingzi</strain>
        <tissue evidence="1">Leaves</tissue>
    </source>
</reference>
<dbReference type="Proteomes" id="UP000315295">
    <property type="component" value="Unassembled WGS sequence"/>
</dbReference>
<evidence type="ECO:0000313" key="2">
    <source>
        <dbReference type="Proteomes" id="UP000315295"/>
    </source>
</evidence>
<keyword evidence="2" id="KW-1185">Reference proteome</keyword>
<evidence type="ECO:0000313" key="1">
    <source>
        <dbReference type="EMBL" id="TQD85980.1"/>
    </source>
</evidence>
<dbReference type="AlphaFoldDB" id="A0A540LHR2"/>
<dbReference type="EMBL" id="VIEB01000581">
    <property type="protein sequence ID" value="TQD85980.1"/>
    <property type="molecule type" value="Genomic_DNA"/>
</dbReference>
<protein>
    <submittedName>
        <fullName evidence="1">Uncharacterized protein</fullName>
    </submittedName>
</protein>
<proteinExistence type="predicted"/>
<comment type="caution">
    <text evidence="1">The sequence shown here is derived from an EMBL/GenBank/DDBJ whole genome shotgun (WGS) entry which is preliminary data.</text>
</comment>